<feature type="region of interest" description="Disordered" evidence="1">
    <location>
        <begin position="1"/>
        <end position="90"/>
    </location>
</feature>
<sequence length="330" mass="36430">MVRNINSKVDDARNTYRARRGWNPRARPEPRSAQKWRSGSGSLGRGQDTRRSRQPARDSSSGSGRRPNGVLKAPNTRKSKRGKNFVGMSAELTRELRDRDGDVLMERPGDLADIVCSDKRVTAPARKTRRQCRNAARLNRASAASAQAPGHSESVPSNMVFASSNLSGGPAASFASTSAPQLGTNDDELPPYIRDLEGDIVMSDADNPSPIHVVLGHFHRIRAQIRLQQSQNSQNNNKANNNNNHNNHPQARSQFSTLPSLTAAPSPGFLVDDAGDTYMKNGYTPHPFIPYLLAQGGITAALDAVRHWGDWRAWFLSQLERAKDDLFRLY</sequence>
<protein>
    <submittedName>
        <fullName evidence="2">Uncharacterized protein</fullName>
    </submittedName>
</protein>
<evidence type="ECO:0000313" key="3">
    <source>
        <dbReference type="Proteomes" id="UP000756346"/>
    </source>
</evidence>
<gene>
    <name evidence="2" type="ORF">B0I36DRAFT_105821</name>
</gene>
<reference evidence="2" key="1">
    <citation type="journal article" date="2021" name="Nat. Commun.">
        <title>Genetic determinants of endophytism in the Arabidopsis root mycobiome.</title>
        <authorList>
            <person name="Mesny F."/>
            <person name="Miyauchi S."/>
            <person name="Thiergart T."/>
            <person name="Pickel B."/>
            <person name="Atanasova L."/>
            <person name="Karlsson M."/>
            <person name="Huettel B."/>
            <person name="Barry K.W."/>
            <person name="Haridas S."/>
            <person name="Chen C."/>
            <person name="Bauer D."/>
            <person name="Andreopoulos W."/>
            <person name="Pangilinan J."/>
            <person name="LaButti K."/>
            <person name="Riley R."/>
            <person name="Lipzen A."/>
            <person name="Clum A."/>
            <person name="Drula E."/>
            <person name="Henrissat B."/>
            <person name="Kohler A."/>
            <person name="Grigoriev I.V."/>
            <person name="Martin F.M."/>
            <person name="Hacquard S."/>
        </authorList>
    </citation>
    <scope>NUCLEOTIDE SEQUENCE</scope>
    <source>
        <strain evidence="2">MPI-CAGE-CH-0230</strain>
    </source>
</reference>
<evidence type="ECO:0000256" key="1">
    <source>
        <dbReference type="SAM" id="MobiDB-lite"/>
    </source>
</evidence>
<dbReference type="RefSeq" id="XP_046014006.1">
    <property type="nucleotide sequence ID" value="XM_046147795.1"/>
</dbReference>
<feature type="region of interest" description="Disordered" evidence="1">
    <location>
        <begin position="229"/>
        <end position="253"/>
    </location>
</feature>
<comment type="caution">
    <text evidence="2">The sequence shown here is derived from an EMBL/GenBank/DDBJ whole genome shotgun (WGS) entry which is preliminary data.</text>
</comment>
<dbReference type="GeneID" id="70177341"/>
<keyword evidence="3" id="KW-1185">Reference proteome</keyword>
<dbReference type="EMBL" id="JAGTJQ010000004">
    <property type="protein sequence ID" value="KAH7033174.1"/>
    <property type="molecule type" value="Genomic_DNA"/>
</dbReference>
<dbReference type="AlphaFoldDB" id="A0A9P9BPI7"/>
<dbReference type="Proteomes" id="UP000756346">
    <property type="component" value="Unassembled WGS sequence"/>
</dbReference>
<evidence type="ECO:0000313" key="2">
    <source>
        <dbReference type="EMBL" id="KAH7033174.1"/>
    </source>
</evidence>
<name>A0A9P9BPI7_9PEZI</name>
<feature type="compositionally biased region" description="Low complexity" evidence="1">
    <location>
        <begin position="229"/>
        <end position="251"/>
    </location>
</feature>
<accession>A0A9P9BPI7</accession>
<proteinExistence type="predicted"/>
<organism evidence="2 3">
    <name type="scientific">Microdochium trichocladiopsis</name>
    <dbReference type="NCBI Taxonomy" id="1682393"/>
    <lineage>
        <taxon>Eukaryota</taxon>
        <taxon>Fungi</taxon>
        <taxon>Dikarya</taxon>
        <taxon>Ascomycota</taxon>
        <taxon>Pezizomycotina</taxon>
        <taxon>Sordariomycetes</taxon>
        <taxon>Xylariomycetidae</taxon>
        <taxon>Xylariales</taxon>
        <taxon>Microdochiaceae</taxon>
        <taxon>Microdochium</taxon>
    </lineage>
</organism>